<accession>A0A5B7CJG0</accession>
<name>A0A5B7CJG0_PORTR</name>
<protein>
    <submittedName>
        <fullName evidence="1">Uncharacterized protein</fullName>
    </submittedName>
</protein>
<proteinExistence type="predicted"/>
<sequence>MKVFLGQLSPEGVVNLPDSLENMALVFGGDEHSKALLKALREAHLPNLKHLKIHVPVKRVSLHCLSPLPNIDNVQPGEGVDLILSGVSDLDVDKASQIITGLQAPAGSTFFSLPSTTIQSLHLVFGLPLFLLQSTSMSIAFHSSPPLSS</sequence>
<dbReference type="Proteomes" id="UP000324222">
    <property type="component" value="Unassembled WGS sequence"/>
</dbReference>
<comment type="caution">
    <text evidence="1">The sequence shown here is derived from an EMBL/GenBank/DDBJ whole genome shotgun (WGS) entry which is preliminary data.</text>
</comment>
<dbReference type="EMBL" id="VSRR010000063">
    <property type="protein sequence ID" value="MPC09298.1"/>
    <property type="molecule type" value="Genomic_DNA"/>
</dbReference>
<gene>
    <name evidence="1" type="ORF">E2C01_001907</name>
</gene>
<evidence type="ECO:0000313" key="2">
    <source>
        <dbReference type="Proteomes" id="UP000324222"/>
    </source>
</evidence>
<keyword evidence="2" id="KW-1185">Reference proteome</keyword>
<evidence type="ECO:0000313" key="1">
    <source>
        <dbReference type="EMBL" id="MPC09298.1"/>
    </source>
</evidence>
<organism evidence="1 2">
    <name type="scientific">Portunus trituberculatus</name>
    <name type="common">Swimming crab</name>
    <name type="synonym">Neptunus trituberculatus</name>
    <dbReference type="NCBI Taxonomy" id="210409"/>
    <lineage>
        <taxon>Eukaryota</taxon>
        <taxon>Metazoa</taxon>
        <taxon>Ecdysozoa</taxon>
        <taxon>Arthropoda</taxon>
        <taxon>Crustacea</taxon>
        <taxon>Multicrustacea</taxon>
        <taxon>Malacostraca</taxon>
        <taxon>Eumalacostraca</taxon>
        <taxon>Eucarida</taxon>
        <taxon>Decapoda</taxon>
        <taxon>Pleocyemata</taxon>
        <taxon>Brachyura</taxon>
        <taxon>Eubrachyura</taxon>
        <taxon>Portunoidea</taxon>
        <taxon>Portunidae</taxon>
        <taxon>Portuninae</taxon>
        <taxon>Portunus</taxon>
    </lineage>
</organism>
<reference evidence="1 2" key="1">
    <citation type="submission" date="2019-05" db="EMBL/GenBank/DDBJ databases">
        <title>Another draft genome of Portunus trituberculatus and its Hox gene families provides insights of decapod evolution.</title>
        <authorList>
            <person name="Jeong J.-H."/>
            <person name="Song I."/>
            <person name="Kim S."/>
            <person name="Choi T."/>
            <person name="Kim D."/>
            <person name="Ryu S."/>
            <person name="Kim W."/>
        </authorList>
    </citation>
    <scope>NUCLEOTIDE SEQUENCE [LARGE SCALE GENOMIC DNA]</scope>
    <source>
        <tissue evidence="1">Muscle</tissue>
    </source>
</reference>
<dbReference type="AlphaFoldDB" id="A0A5B7CJG0"/>